<comment type="caution">
    <text evidence="2">The sequence shown here is derived from an EMBL/GenBank/DDBJ whole genome shotgun (WGS) entry which is preliminary data.</text>
</comment>
<sequence>MEFVVIVLFVAAIVLVNFLVGRAQRTRAGRPAAEKPAQSRTGSSAKSLRTPAGTSLEAAREAAAQLDEKGHQQVYAAIAQGQPIRAIQIYAQNTGCGLRAASAAVASMASHPVPFTRPRPEQPPVPDASGPAPADSTDHPEPDEAPEDQTGAGRETADRDAAAHSAAASPAASESGTAGKDNPQEKAKGKEPAAPDDAEISKWAQNLRPEDF</sequence>
<gene>
    <name evidence="2" type="ORF">GCM10009688_25890</name>
</gene>
<keyword evidence="3" id="KW-1185">Reference proteome</keyword>
<feature type="compositionally biased region" description="Basic and acidic residues" evidence="1">
    <location>
        <begin position="182"/>
        <end position="193"/>
    </location>
</feature>
<organism evidence="2 3">
    <name type="scientific">Arthrobacter gandavensis</name>
    <dbReference type="NCBI Taxonomy" id="169960"/>
    <lineage>
        <taxon>Bacteria</taxon>
        <taxon>Bacillati</taxon>
        <taxon>Actinomycetota</taxon>
        <taxon>Actinomycetes</taxon>
        <taxon>Micrococcales</taxon>
        <taxon>Micrococcaceae</taxon>
        <taxon>Arthrobacter</taxon>
    </lineage>
</organism>
<dbReference type="EMBL" id="BAAALV010000005">
    <property type="protein sequence ID" value="GAA1919694.1"/>
    <property type="molecule type" value="Genomic_DNA"/>
</dbReference>
<feature type="region of interest" description="Disordered" evidence="1">
    <location>
        <begin position="27"/>
        <end position="56"/>
    </location>
</feature>
<accession>A0ABP5ARB2</accession>
<feature type="compositionally biased region" description="Polar residues" evidence="1">
    <location>
        <begin position="38"/>
        <end position="47"/>
    </location>
</feature>
<reference evidence="3" key="1">
    <citation type="journal article" date="2019" name="Int. J. Syst. Evol. Microbiol.">
        <title>The Global Catalogue of Microorganisms (GCM) 10K type strain sequencing project: providing services to taxonomists for standard genome sequencing and annotation.</title>
        <authorList>
            <consortium name="The Broad Institute Genomics Platform"/>
            <consortium name="The Broad Institute Genome Sequencing Center for Infectious Disease"/>
            <person name="Wu L."/>
            <person name="Ma J."/>
        </authorList>
    </citation>
    <scope>NUCLEOTIDE SEQUENCE [LARGE SCALE GENOMIC DNA]</scope>
    <source>
        <strain evidence="3">JCM 13316</strain>
    </source>
</reference>
<feature type="region of interest" description="Disordered" evidence="1">
    <location>
        <begin position="112"/>
        <end position="212"/>
    </location>
</feature>
<name>A0ABP5ARB2_9MICC</name>
<evidence type="ECO:0000256" key="1">
    <source>
        <dbReference type="SAM" id="MobiDB-lite"/>
    </source>
</evidence>
<dbReference type="Proteomes" id="UP001500784">
    <property type="component" value="Unassembled WGS sequence"/>
</dbReference>
<feature type="compositionally biased region" description="Pro residues" evidence="1">
    <location>
        <begin position="115"/>
        <end position="126"/>
    </location>
</feature>
<feature type="compositionally biased region" description="Low complexity" evidence="1">
    <location>
        <begin position="163"/>
        <end position="178"/>
    </location>
</feature>
<proteinExistence type="predicted"/>
<dbReference type="RefSeq" id="WP_152228912.1">
    <property type="nucleotide sequence ID" value="NZ_BAAALV010000005.1"/>
</dbReference>
<evidence type="ECO:0000313" key="2">
    <source>
        <dbReference type="EMBL" id="GAA1919694.1"/>
    </source>
</evidence>
<protein>
    <submittedName>
        <fullName evidence="2">Uncharacterized protein</fullName>
    </submittedName>
</protein>
<evidence type="ECO:0000313" key="3">
    <source>
        <dbReference type="Proteomes" id="UP001500784"/>
    </source>
</evidence>